<dbReference type="PRINTS" id="PR01100">
    <property type="entry name" value="SHIKIMTKNASE"/>
</dbReference>
<name>A0A3B1A3E6_9ZZZZ</name>
<dbReference type="CDD" id="cd00464">
    <property type="entry name" value="SK"/>
    <property type="match status" value="1"/>
</dbReference>
<dbReference type="PANTHER" id="PTHR21087:SF16">
    <property type="entry name" value="SHIKIMATE KINASE 1, CHLOROPLASTIC"/>
    <property type="match status" value="1"/>
</dbReference>
<proteinExistence type="inferred from homology"/>
<dbReference type="GO" id="GO:0004765">
    <property type="term" value="F:shikimate kinase activity"/>
    <property type="evidence" value="ECO:0007669"/>
    <property type="project" value="UniProtKB-EC"/>
</dbReference>
<keyword evidence="5 11" id="KW-0808">Transferase</keyword>
<dbReference type="GO" id="GO:0005524">
    <property type="term" value="F:ATP binding"/>
    <property type="evidence" value="ECO:0007669"/>
    <property type="project" value="UniProtKB-KW"/>
</dbReference>
<dbReference type="PANTHER" id="PTHR21087">
    <property type="entry name" value="SHIKIMATE KINASE"/>
    <property type="match status" value="1"/>
</dbReference>
<dbReference type="GO" id="GO:0005829">
    <property type="term" value="C:cytosol"/>
    <property type="evidence" value="ECO:0007669"/>
    <property type="project" value="TreeGrafter"/>
</dbReference>
<evidence type="ECO:0000256" key="9">
    <source>
        <dbReference type="ARBA" id="ARBA00023141"/>
    </source>
</evidence>
<protein>
    <recommendedName>
        <fullName evidence="3">shikimate kinase</fullName>
        <ecNumber evidence="3">2.7.1.71</ecNumber>
    </recommendedName>
</protein>
<keyword evidence="7 11" id="KW-0418">Kinase</keyword>
<keyword evidence="8" id="KW-0067">ATP-binding</keyword>
<dbReference type="AlphaFoldDB" id="A0A3B1A3E6"/>
<evidence type="ECO:0000256" key="2">
    <source>
        <dbReference type="ARBA" id="ARBA00006997"/>
    </source>
</evidence>
<dbReference type="HAMAP" id="MF_00109">
    <property type="entry name" value="Shikimate_kinase"/>
    <property type="match status" value="1"/>
</dbReference>
<evidence type="ECO:0000256" key="8">
    <source>
        <dbReference type="ARBA" id="ARBA00022840"/>
    </source>
</evidence>
<dbReference type="EMBL" id="UOFU01000046">
    <property type="protein sequence ID" value="VAW94252.1"/>
    <property type="molecule type" value="Genomic_DNA"/>
</dbReference>
<evidence type="ECO:0000256" key="7">
    <source>
        <dbReference type="ARBA" id="ARBA00022777"/>
    </source>
</evidence>
<dbReference type="PROSITE" id="PS01128">
    <property type="entry name" value="SHIKIMATE_KINASE"/>
    <property type="match status" value="1"/>
</dbReference>
<evidence type="ECO:0000256" key="3">
    <source>
        <dbReference type="ARBA" id="ARBA00012154"/>
    </source>
</evidence>
<comment type="catalytic activity">
    <reaction evidence="10">
        <text>shikimate + ATP = 3-phosphoshikimate + ADP + H(+)</text>
        <dbReference type="Rhea" id="RHEA:13121"/>
        <dbReference type="ChEBI" id="CHEBI:15378"/>
        <dbReference type="ChEBI" id="CHEBI:30616"/>
        <dbReference type="ChEBI" id="CHEBI:36208"/>
        <dbReference type="ChEBI" id="CHEBI:145989"/>
        <dbReference type="ChEBI" id="CHEBI:456216"/>
        <dbReference type="EC" id="2.7.1.71"/>
    </reaction>
</comment>
<sequence length="172" mass="19184">MPGNIFFVGPMGAGKTTIGRQLARSLGRPFYDSDKEIEARTGADIPLIFELEGEAGFRSREKAMIDELTRQSNIVLATGGGAVLDPDNRKHLVGRGFVIYLSAPVEQLFKRTARDTQRPLLQTENPRQKLEEILAARDPLYREVADLVLITDNKPAHTVTHSLLQQFKDLDL</sequence>
<dbReference type="SUPFAM" id="SSF52540">
    <property type="entry name" value="P-loop containing nucleoside triphosphate hydrolases"/>
    <property type="match status" value="1"/>
</dbReference>
<dbReference type="Pfam" id="PF01202">
    <property type="entry name" value="SKI"/>
    <property type="match status" value="1"/>
</dbReference>
<reference evidence="11" key="1">
    <citation type="submission" date="2018-06" db="EMBL/GenBank/DDBJ databases">
        <authorList>
            <person name="Zhirakovskaya E."/>
        </authorList>
    </citation>
    <scope>NUCLEOTIDE SEQUENCE</scope>
</reference>
<gene>
    <name evidence="11" type="ORF">MNBD_GAMMA20-1334</name>
</gene>
<organism evidence="11">
    <name type="scientific">hydrothermal vent metagenome</name>
    <dbReference type="NCBI Taxonomy" id="652676"/>
    <lineage>
        <taxon>unclassified sequences</taxon>
        <taxon>metagenomes</taxon>
        <taxon>ecological metagenomes</taxon>
    </lineage>
</organism>
<evidence type="ECO:0000256" key="10">
    <source>
        <dbReference type="ARBA" id="ARBA00048567"/>
    </source>
</evidence>
<dbReference type="Gene3D" id="3.40.50.300">
    <property type="entry name" value="P-loop containing nucleotide triphosphate hydrolases"/>
    <property type="match status" value="1"/>
</dbReference>
<keyword evidence="6" id="KW-0547">Nucleotide-binding</keyword>
<dbReference type="InterPro" id="IPR027417">
    <property type="entry name" value="P-loop_NTPase"/>
</dbReference>
<dbReference type="InterPro" id="IPR031322">
    <property type="entry name" value="Shikimate/glucono_kinase"/>
</dbReference>
<dbReference type="GO" id="GO:0009073">
    <property type="term" value="P:aromatic amino acid family biosynthetic process"/>
    <property type="evidence" value="ECO:0007669"/>
    <property type="project" value="UniProtKB-KW"/>
</dbReference>
<dbReference type="NCBIfam" id="NF003456">
    <property type="entry name" value="PRK05057.1"/>
    <property type="match status" value="1"/>
</dbReference>
<keyword evidence="9" id="KW-0057">Aromatic amino acid biosynthesis</keyword>
<accession>A0A3B1A3E6</accession>
<comment type="pathway">
    <text evidence="1">Metabolic intermediate biosynthesis; chorismate biosynthesis; chorismate from D-erythrose 4-phosphate and phosphoenolpyruvate: step 5/7.</text>
</comment>
<evidence type="ECO:0000256" key="5">
    <source>
        <dbReference type="ARBA" id="ARBA00022679"/>
    </source>
</evidence>
<keyword evidence="4" id="KW-0028">Amino-acid biosynthesis</keyword>
<evidence type="ECO:0000256" key="4">
    <source>
        <dbReference type="ARBA" id="ARBA00022605"/>
    </source>
</evidence>
<comment type="similarity">
    <text evidence="2">Belongs to the shikimate kinase family.</text>
</comment>
<evidence type="ECO:0000313" key="11">
    <source>
        <dbReference type="EMBL" id="VAW94252.1"/>
    </source>
</evidence>
<dbReference type="UniPathway" id="UPA00053">
    <property type="reaction ID" value="UER00088"/>
</dbReference>
<dbReference type="InterPro" id="IPR000623">
    <property type="entry name" value="Shikimate_kinase/TSH1"/>
</dbReference>
<dbReference type="GO" id="GO:0008652">
    <property type="term" value="P:amino acid biosynthetic process"/>
    <property type="evidence" value="ECO:0007669"/>
    <property type="project" value="UniProtKB-KW"/>
</dbReference>
<dbReference type="GO" id="GO:0009423">
    <property type="term" value="P:chorismate biosynthetic process"/>
    <property type="evidence" value="ECO:0007669"/>
    <property type="project" value="UniProtKB-UniPathway"/>
</dbReference>
<dbReference type="EC" id="2.7.1.71" evidence="3"/>
<evidence type="ECO:0000256" key="1">
    <source>
        <dbReference type="ARBA" id="ARBA00004842"/>
    </source>
</evidence>
<evidence type="ECO:0000256" key="6">
    <source>
        <dbReference type="ARBA" id="ARBA00022741"/>
    </source>
</evidence>
<dbReference type="InterPro" id="IPR023000">
    <property type="entry name" value="Shikimate_kinase_CS"/>
</dbReference>